<sequence length="124" mass="15173">MKMEVNHFNRKEDVSQMEDPYVQPIYQALNQTDKPKEQREEFVKEWLQHYDTATGSKPKSFHLQLLADVMLQDELKDRNCYKMTHNEYPILSRWQQQYRYRKEYSIKLAEEYAADGKWYKKNIS</sequence>
<comment type="caution">
    <text evidence="1">The sequence shown here is derived from an EMBL/GenBank/DDBJ whole genome shotgun (WGS) entry which is preliminary data.</text>
</comment>
<dbReference type="RefSeq" id="WP_307394998.1">
    <property type="nucleotide sequence ID" value="NZ_BAAADK010000047.1"/>
</dbReference>
<accession>A0ABT9W083</accession>
<organism evidence="1 2">
    <name type="scientific">Caldalkalibacillus horti</name>
    <dbReference type="NCBI Taxonomy" id="77523"/>
    <lineage>
        <taxon>Bacteria</taxon>
        <taxon>Bacillati</taxon>
        <taxon>Bacillota</taxon>
        <taxon>Bacilli</taxon>
        <taxon>Bacillales</taxon>
        <taxon>Bacillaceae</taxon>
        <taxon>Caldalkalibacillus</taxon>
    </lineage>
</organism>
<dbReference type="EMBL" id="JAUSTY010000010">
    <property type="protein sequence ID" value="MDQ0166632.1"/>
    <property type="molecule type" value="Genomic_DNA"/>
</dbReference>
<evidence type="ECO:0000313" key="1">
    <source>
        <dbReference type="EMBL" id="MDQ0166632.1"/>
    </source>
</evidence>
<keyword evidence="2" id="KW-1185">Reference proteome</keyword>
<dbReference type="Proteomes" id="UP001235840">
    <property type="component" value="Unassembled WGS sequence"/>
</dbReference>
<name>A0ABT9W083_9BACI</name>
<evidence type="ECO:0000313" key="2">
    <source>
        <dbReference type="Proteomes" id="UP001235840"/>
    </source>
</evidence>
<reference evidence="1 2" key="1">
    <citation type="submission" date="2023-07" db="EMBL/GenBank/DDBJ databases">
        <title>Genomic Encyclopedia of Type Strains, Phase IV (KMG-IV): sequencing the most valuable type-strain genomes for metagenomic binning, comparative biology and taxonomic classification.</title>
        <authorList>
            <person name="Goeker M."/>
        </authorList>
    </citation>
    <scope>NUCLEOTIDE SEQUENCE [LARGE SCALE GENOMIC DNA]</scope>
    <source>
        <strain evidence="1 2">DSM 12751</strain>
    </source>
</reference>
<proteinExistence type="predicted"/>
<gene>
    <name evidence="1" type="ORF">J2S11_002548</name>
</gene>
<protein>
    <submittedName>
        <fullName evidence="1">Uncharacterized protein</fullName>
    </submittedName>
</protein>